<dbReference type="InterPro" id="IPR039426">
    <property type="entry name" value="TonB-dep_rcpt-like"/>
</dbReference>
<evidence type="ECO:0000259" key="9">
    <source>
        <dbReference type="Pfam" id="PF07715"/>
    </source>
</evidence>
<evidence type="ECO:0000313" key="10">
    <source>
        <dbReference type="EMBL" id="QAR30332.1"/>
    </source>
</evidence>
<evidence type="ECO:0000256" key="8">
    <source>
        <dbReference type="SAM" id="SignalP"/>
    </source>
</evidence>
<evidence type="ECO:0000256" key="6">
    <source>
        <dbReference type="ARBA" id="ARBA00023237"/>
    </source>
</evidence>
<proteinExistence type="inferred from homology"/>
<evidence type="ECO:0000256" key="5">
    <source>
        <dbReference type="ARBA" id="ARBA00023136"/>
    </source>
</evidence>
<evidence type="ECO:0000256" key="4">
    <source>
        <dbReference type="ARBA" id="ARBA00022692"/>
    </source>
</evidence>
<dbReference type="GO" id="GO:0009279">
    <property type="term" value="C:cell outer membrane"/>
    <property type="evidence" value="ECO:0007669"/>
    <property type="project" value="UniProtKB-SubCell"/>
</dbReference>
<dbReference type="RefSeq" id="WP_128500828.1">
    <property type="nucleotide sequence ID" value="NZ_CP035107.1"/>
</dbReference>
<feature type="chain" id="PRO_5018656568" evidence="8">
    <location>
        <begin position="22"/>
        <end position="1023"/>
    </location>
</feature>
<evidence type="ECO:0000256" key="2">
    <source>
        <dbReference type="ARBA" id="ARBA00022448"/>
    </source>
</evidence>
<evidence type="ECO:0000256" key="3">
    <source>
        <dbReference type="ARBA" id="ARBA00022452"/>
    </source>
</evidence>
<dbReference type="InterPro" id="IPR012910">
    <property type="entry name" value="Plug_dom"/>
</dbReference>
<gene>
    <name evidence="10" type="ORF">EQP59_02640</name>
</gene>
<keyword evidence="8" id="KW-0732">Signal</keyword>
<dbReference type="SUPFAM" id="SSF56935">
    <property type="entry name" value="Porins"/>
    <property type="match status" value="1"/>
</dbReference>
<dbReference type="InterPro" id="IPR023997">
    <property type="entry name" value="TonB-dep_OMP_SusC/RagA_CS"/>
</dbReference>
<dbReference type="Pfam" id="PF07715">
    <property type="entry name" value="Plug"/>
    <property type="match status" value="1"/>
</dbReference>
<feature type="signal peptide" evidence="8">
    <location>
        <begin position="1"/>
        <end position="21"/>
    </location>
</feature>
<evidence type="ECO:0000313" key="11">
    <source>
        <dbReference type="Proteomes" id="UP000287701"/>
    </source>
</evidence>
<dbReference type="InterPro" id="IPR037066">
    <property type="entry name" value="Plug_dom_sf"/>
</dbReference>
<dbReference type="EMBL" id="CP035107">
    <property type="protein sequence ID" value="QAR30332.1"/>
    <property type="molecule type" value="Genomic_DNA"/>
</dbReference>
<dbReference type="OrthoDB" id="9768177at2"/>
<comment type="similarity">
    <text evidence="7">Belongs to the TonB-dependent receptor family.</text>
</comment>
<reference evidence="10 11" key="1">
    <citation type="submission" date="2019-01" db="EMBL/GenBank/DDBJ databases">
        <title>Whole Genome of Ornithobacterium rhinotracheale FARPER-174b.</title>
        <authorList>
            <person name="Tataje-Lavanda L.A."/>
            <person name="Montalvan A."/>
            <person name="Montesinos R."/>
            <person name="Zimic M."/>
            <person name="Fernandez-Sanchez M."/>
            <person name="Fernandez-Diaz M."/>
        </authorList>
    </citation>
    <scope>NUCLEOTIDE SEQUENCE [LARGE SCALE GENOMIC DNA]</scope>
    <source>
        <strain evidence="10 11">FARPER-174b</strain>
    </source>
</reference>
<dbReference type="Proteomes" id="UP000287701">
    <property type="component" value="Chromosome"/>
</dbReference>
<dbReference type="NCBIfam" id="TIGR04056">
    <property type="entry name" value="OMP_RagA_SusC"/>
    <property type="match status" value="1"/>
</dbReference>
<sequence length="1023" mass="113083">MKKILMSACLCFALGQMQTYAQVNEGKISYEVTQEVPLADFLSSLQSRTNVKIHFNKEDLKDINISPVDFKDESLADIGDYLSANLPVNVDFNNGEMYVSNLFGKGIYGIGNNVALDDLVVTALGIKREEKALSYTIQKLDQEELTRVKDANFVNSLNGKVAGVQINRSASGVGGATKVVMRGAKSIEGNNNVLYVIDGIPMINSANRGGDGTGFGGSASGEGISSINPEDIESVNVLSGPAAAALYGANAANGVILINTKRGSEGKTSINISTSVETSSPFVMPEFQNTYGSENGSYWSWGKKLDEPSDYNPKDFFQTGFTYNNSFNLSTGNKINQTFFSASAVNADGIVPNNKYHRYNATLRNTAKLFDEKLTLDASASYVREYSNNMISFGSYFNPIVGAYLYPRGRNFDQEKYFERYDAGLGYNTQYWSPGDMGMGIDNPYWISYRNLRPEAKDRFMFYASAKYDFSKHLNLSTRFRLDNTFGEREDKRYASTNNIFAGPKGRYTYSSDFVKQRYADAILNYNKDFLSDFNINLNVGTSFEDSDAKGRGYGGQLLLVPNKFTYTNIDPSKSTPSETGGNSRERNYAFFSSAEISWNNALYLTLTGRTDRNSKLVNTDSEWVFYPSVGLSAVVTELLSPNLKASIKPTLGYLKVRASYTDVASPLTKTGITKGTVTRKINGGSIDAFEFYPLSEYSKQTTRSWEVGMDAKMFNNALSLGVTLYKSNTLDQLISASLSGTSGYKFMYYQSGNLENKGIEATLGFNKRITKDLKYNTTVTATANRNKIVALGGDIKNPVNGQTIPIKSIQLGRYILEEGGSFGDVYGFEQIKRDQDGYFEYNPGGGLVTEKVKPFKLGSINPDWNLGWSHSFDYKGFNLYLLFNARLGGIVISKTQAALDKYGVSKRSAESRDANGVELGNILVDPRTFYDVVYNLDSYNTYSATNVRLQQASIGYTFNKELLGGNIKNLSLSIIGTNLWMIYNKAPYDPELTASTGYLGQGFDYFMLPSLRNIGVSLKFGL</sequence>
<evidence type="ECO:0000256" key="1">
    <source>
        <dbReference type="ARBA" id="ARBA00004571"/>
    </source>
</evidence>
<dbReference type="InterPro" id="IPR023996">
    <property type="entry name" value="TonB-dep_OMP_SusC/RagA"/>
</dbReference>
<dbReference type="Gene3D" id="2.40.170.20">
    <property type="entry name" value="TonB-dependent receptor, beta-barrel domain"/>
    <property type="match status" value="1"/>
</dbReference>
<accession>A0A3R5YV91</accession>
<dbReference type="AlphaFoldDB" id="A0A3R5YV91"/>
<feature type="domain" description="TonB-dependent receptor plug" evidence="9">
    <location>
        <begin position="133"/>
        <end position="255"/>
    </location>
</feature>
<evidence type="ECO:0000256" key="7">
    <source>
        <dbReference type="PROSITE-ProRule" id="PRU01360"/>
    </source>
</evidence>
<dbReference type="NCBIfam" id="TIGR04057">
    <property type="entry name" value="SusC_RagA_signa"/>
    <property type="match status" value="1"/>
</dbReference>
<name>A0A3R5YV91_ORNRH</name>
<keyword evidence="6 7" id="KW-0998">Cell outer membrane</keyword>
<dbReference type="Gene3D" id="2.170.130.10">
    <property type="entry name" value="TonB-dependent receptor, plug domain"/>
    <property type="match status" value="1"/>
</dbReference>
<keyword evidence="2 7" id="KW-0813">Transport</keyword>
<keyword evidence="3 7" id="KW-1134">Transmembrane beta strand</keyword>
<dbReference type="InterPro" id="IPR036942">
    <property type="entry name" value="Beta-barrel_TonB_sf"/>
</dbReference>
<organism evidence="10 11">
    <name type="scientific">Ornithobacterium rhinotracheale</name>
    <dbReference type="NCBI Taxonomy" id="28251"/>
    <lineage>
        <taxon>Bacteria</taxon>
        <taxon>Pseudomonadati</taxon>
        <taxon>Bacteroidota</taxon>
        <taxon>Flavobacteriia</taxon>
        <taxon>Flavobacteriales</taxon>
        <taxon>Weeksellaceae</taxon>
        <taxon>Ornithobacterium</taxon>
    </lineage>
</organism>
<dbReference type="PROSITE" id="PS52016">
    <property type="entry name" value="TONB_DEPENDENT_REC_3"/>
    <property type="match status" value="1"/>
</dbReference>
<keyword evidence="5 7" id="KW-0472">Membrane</keyword>
<protein>
    <submittedName>
        <fullName evidence="10">SusC/RagA family TonB-linked outer membrane protein</fullName>
    </submittedName>
</protein>
<comment type="subcellular location">
    <subcellularLocation>
        <location evidence="1 7">Cell outer membrane</location>
        <topology evidence="1 7">Multi-pass membrane protein</topology>
    </subcellularLocation>
</comment>
<keyword evidence="4 7" id="KW-0812">Transmembrane</keyword>